<feature type="binding site" evidence="3">
    <location>
        <position position="187"/>
    </location>
    <ligand>
        <name>Zn(2+)</name>
        <dbReference type="ChEBI" id="CHEBI:29105"/>
        <label>1</label>
    </ligand>
</feature>
<dbReference type="OrthoDB" id="9808195at2"/>
<reference evidence="6" key="1">
    <citation type="submission" date="2017-11" db="EMBL/GenBank/DDBJ databases">
        <title>Complete Genome Sequence of Kyrpidia sp. Strain EA-1, a thermophilic, hydrogen-oxidizing Bacterium, isolated from the Azores.</title>
        <authorList>
            <person name="Reiner J.E."/>
            <person name="Lapp C.J."/>
            <person name="Bunk B."/>
            <person name="Gescher J."/>
        </authorList>
    </citation>
    <scope>NUCLEOTIDE SEQUENCE [LARGE SCALE GENOMIC DNA]</scope>
    <source>
        <strain evidence="6">EA-1</strain>
    </source>
</reference>
<dbReference type="EMBL" id="CP024955">
    <property type="protein sequence ID" value="ATY86112.1"/>
    <property type="molecule type" value="Genomic_DNA"/>
</dbReference>
<evidence type="ECO:0000256" key="1">
    <source>
        <dbReference type="ARBA" id="ARBA00006153"/>
    </source>
</evidence>
<keyword evidence="2 5" id="KW-0378">Hydrolase</keyword>
<dbReference type="SUPFAM" id="SSF55031">
    <property type="entry name" value="Bacterial exopeptidase dimerisation domain"/>
    <property type="match status" value="1"/>
</dbReference>
<comment type="similarity">
    <text evidence="1">Belongs to the peptidase M20 family.</text>
</comment>
<evidence type="ECO:0000259" key="4">
    <source>
        <dbReference type="Pfam" id="PF07687"/>
    </source>
</evidence>
<feature type="binding site" evidence="3">
    <location>
        <position position="91"/>
    </location>
    <ligand>
        <name>Zn(2+)</name>
        <dbReference type="ChEBI" id="CHEBI:29105"/>
        <label>1</label>
    </ligand>
</feature>
<dbReference type="NCBIfam" id="TIGR01879">
    <property type="entry name" value="hydantase"/>
    <property type="match status" value="1"/>
</dbReference>
<dbReference type="PANTHER" id="PTHR32494:SF5">
    <property type="entry name" value="ALLANTOATE AMIDOHYDROLASE"/>
    <property type="match status" value="1"/>
</dbReference>
<protein>
    <submittedName>
        <fullName evidence="5">Zn-dependent hydrolase</fullName>
    </submittedName>
</protein>
<feature type="binding site" evidence="3">
    <location>
        <position position="91"/>
    </location>
    <ligand>
        <name>Zn(2+)</name>
        <dbReference type="ChEBI" id="CHEBI:29105"/>
        <label>2</label>
    </ligand>
</feature>
<dbReference type="InterPro" id="IPR010158">
    <property type="entry name" value="Amidase_Cbmase"/>
</dbReference>
<dbReference type="GO" id="GO:0016813">
    <property type="term" value="F:hydrolase activity, acting on carbon-nitrogen (but not peptide) bonds, in linear amidines"/>
    <property type="evidence" value="ECO:0007669"/>
    <property type="project" value="InterPro"/>
</dbReference>
<keyword evidence="3" id="KW-0479">Metal-binding</keyword>
<sequence>MRINGERLKKTITDMAQIGATPNGGVTRLALSDEDKDARDLLKRWMIETGLEIRIDDFGNLYGRRPGTDPEAGAILIGSHLDSVPAGGRFDGVVGVLASLEVLRTFKDLGIQTKRPVEMVNFTGEEGARFSPPMLGSGGITQMFSSSFIYDRVDADGVRFEDELIRIGYRGESPHRAKNVQHFVELHIEQGPILDTERVPIGAVEGIVGVSWLEVTVRGVRGHAGSTPMAMRRDALIAASVMVSAIAEVATQADKDLLLTVGKFVPRSSAPNVIPDEVTFSVDIRHYDSLIRKRGVQAVKDLLMSIGREKGVDVSVVDLWNMEPTVFSKSLVELICEVSSFLGYPVRKIRGGIGHDAKYMNEICPSAMIFIPCVEGKSHCEDELASWEDIEKGTNVLLHVVYRLAQQ</sequence>
<gene>
    <name evidence="5" type="ORF">CVV65_15235</name>
</gene>
<feature type="binding site" evidence="3">
    <location>
        <position position="379"/>
    </location>
    <ligand>
        <name>Zn(2+)</name>
        <dbReference type="ChEBI" id="CHEBI:29105"/>
        <label>2</label>
    </ligand>
</feature>
<dbReference type="Gene3D" id="3.30.70.360">
    <property type="match status" value="1"/>
</dbReference>
<feature type="binding site" evidence="3">
    <location>
        <position position="126"/>
    </location>
    <ligand>
        <name>Zn(2+)</name>
        <dbReference type="ChEBI" id="CHEBI:29105"/>
        <label>2</label>
    </ligand>
</feature>
<evidence type="ECO:0000313" key="6">
    <source>
        <dbReference type="Proteomes" id="UP000231932"/>
    </source>
</evidence>
<dbReference type="Pfam" id="PF01546">
    <property type="entry name" value="Peptidase_M20"/>
    <property type="match status" value="1"/>
</dbReference>
<dbReference type="Pfam" id="PF07687">
    <property type="entry name" value="M20_dimer"/>
    <property type="match status" value="1"/>
</dbReference>
<dbReference type="NCBIfam" id="NF006769">
    <property type="entry name" value="PRK09290.1-3"/>
    <property type="match status" value="1"/>
</dbReference>
<proteinExistence type="inferred from homology"/>
<dbReference type="InterPro" id="IPR002933">
    <property type="entry name" value="Peptidase_M20"/>
</dbReference>
<dbReference type="CDD" id="cd03884">
    <property type="entry name" value="M20_bAS"/>
    <property type="match status" value="1"/>
</dbReference>
<keyword evidence="3" id="KW-0862">Zinc</keyword>
<dbReference type="SUPFAM" id="SSF53187">
    <property type="entry name" value="Zn-dependent exopeptidases"/>
    <property type="match status" value="1"/>
</dbReference>
<dbReference type="KEGG" id="kyr:CVV65_15235"/>
<dbReference type="PANTHER" id="PTHR32494">
    <property type="entry name" value="ALLANTOATE DEIMINASE-RELATED"/>
    <property type="match status" value="1"/>
</dbReference>
<evidence type="ECO:0000313" key="5">
    <source>
        <dbReference type="EMBL" id="ATY86112.1"/>
    </source>
</evidence>
<dbReference type="Gene3D" id="3.40.630.10">
    <property type="entry name" value="Zn peptidases"/>
    <property type="match status" value="1"/>
</dbReference>
<dbReference type="PIRSF" id="PIRSF001235">
    <property type="entry name" value="Amidase_carbamoylase"/>
    <property type="match status" value="1"/>
</dbReference>
<dbReference type="GO" id="GO:0046872">
    <property type="term" value="F:metal ion binding"/>
    <property type="evidence" value="ECO:0007669"/>
    <property type="project" value="UniProtKB-KW"/>
</dbReference>
<evidence type="ECO:0000256" key="2">
    <source>
        <dbReference type="ARBA" id="ARBA00022801"/>
    </source>
</evidence>
<organism evidence="5 6">
    <name type="scientific">Kyrpidia spormannii</name>
    <dbReference type="NCBI Taxonomy" id="2055160"/>
    <lineage>
        <taxon>Bacteria</taxon>
        <taxon>Bacillati</taxon>
        <taxon>Bacillota</taxon>
        <taxon>Bacilli</taxon>
        <taxon>Bacillales</taxon>
        <taxon>Alicyclobacillaceae</taxon>
        <taxon>Kyrpidia</taxon>
    </lineage>
</organism>
<name>A0A2K8NCP6_9BACL</name>
<dbReference type="NCBIfam" id="NF006771">
    <property type="entry name" value="PRK09290.1-5"/>
    <property type="match status" value="1"/>
</dbReference>
<comment type="cofactor">
    <cofactor evidence="3">
        <name>Zn(2+)</name>
        <dbReference type="ChEBI" id="CHEBI:29105"/>
    </cofactor>
    <text evidence="3">Binds 2 Zn(2+) ions per subunit.</text>
</comment>
<keyword evidence="6" id="KW-1185">Reference proteome</keyword>
<dbReference type="AlphaFoldDB" id="A0A2K8NCP6"/>
<feature type="domain" description="Peptidase M20 dimerisation" evidence="4">
    <location>
        <begin position="208"/>
        <end position="306"/>
    </location>
</feature>
<dbReference type="RefSeq" id="WP_100668861.1">
    <property type="nucleotide sequence ID" value="NZ_CP024955.1"/>
</dbReference>
<accession>A0A2K8NCP6</accession>
<dbReference type="InterPro" id="IPR011650">
    <property type="entry name" value="Peptidase_M20_dimer"/>
</dbReference>
<dbReference type="Proteomes" id="UP000231932">
    <property type="component" value="Chromosome"/>
</dbReference>
<evidence type="ECO:0000256" key="3">
    <source>
        <dbReference type="PIRSR" id="PIRSR001235-1"/>
    </source>
</evidence>
<feature type="binding site" evidence="3">
    <location>
        <position position="80"/>
    </location>
    <ligand>
        <name>Zn(2+)</name>
        <dbReference type="ChEBI" id="CHEBI:29105"/>
        <label>1</label>
    </ligand>
</feature>
<dbReference type="InterPro" id="IPR036264">
    <property type="entry name" value="Bact_exopeptidase_dim_dom"/>
</dbReference>